<feature type="domain" description="DNA polymerase alpha/delta/epsilon subunit B" evidence="7">
    <location>
        <begin position="364"/>
        <end position="575"/>
    </location>
</feature>
<dbReference type="EMBL" id="JAKMXF010000133">
    <property type="protein sequence ID" value="KAI6656786.1"/>
    <property type="molecule type" value="Genomic_DNA"/>
</dbReference>
<accession>A0AAV7K938</accession>
<dbReference type="Pfam" id="PF04042">
    <property type="entry name" value="DNA_pol_E_B"/>
    <property type="match status" value="1"/>
</dbReference>
<evidence type="ECO:0000256" key="5">
    <source>
        <dbReference type="ARBA" id="ARBA00023242"/>
    </source>
</evidence>
<dbReference type="InterPro" id="IPR054300">
    <property type="entry name" value="OB_DPOA2"/>
</dbReference>
<dbReference type="GO" id="GO:0005658">
    <property type="term" value="C:alpha DNA polymerase:primase complex"/>
    <property type="evidence" value="ECO:0007669"/>
    <property type="project" value="TreeGrafter"/>
</dbReference>
<dbReference type="AlphaFoldDB" id="A0AAV7K938"/>
<feature type="domain" description="DNA polymerase alpha subunit B OB" evidence="9">
    <location>
        <begin position="235"/>
        <end position="344"/>
    </location>
</feature>
<dbReference type="GO" id="GO:0006270">
    <property type="term" value="P:DNA replication initiation"/>
    <property type="evidence" value="ECO:0007669"/>
    <property type="project" value="TreeGrafter"/>
</dbReference>
<evidence type="ECO:0000259" key="9">
    <source>
        <dbReference type="Pfam" id="PF22062"/>
    </source>
</evidence>
<evidence type="ECO:0000256" key="6">
    <source>
        <dbReference type="PIRNR" id="PIRNR018300"/>
    </source>
</evidence>
<dbReference type="InterPro" id="IPR016722">
    <property type="entry name" value="DNA_pol_alpha_bsu"/>
</dbReference>
<name>A0AAV7K938_9METZ</name>
<dbReference type="InterPro" id="IPR007185">
    <property type="entry name" value="DNA_pol_a/d/e_bsu"/>
</dbReference>
<evidence type="ECO:0000259" key="7">
    <source>
        <dbReference type="Pfam" id="PF04042"/>
    </source>
</evidence>
<dbReference type="Pfam" id="PF22062">
    <property type="entry name" value="OB_DPOA2"/>
    <property type="match status" value="1"/>
</dbReference>
<proteinExistence type="inferred from homology"/>
<keyword evidence="5 6" id="KW-0539">Nucleus</keyword>
<dbReference type="Gene3D" id="3.60.21.60">
    <property type="match status" value="2"/>
</dbReference>
<dbReference type="PANTHER" id="PTHR23061">
    <property type="entry name" value="DNA POLYMERASE 2 ALPHA 70 KDA SUBUNIT"/>
    <property type="match status" value="1"/>
</dbReference>
<dbReference type="PIRSF" id="PIRSF018300">
    <property type="entry name" value="DNA_pol_alph_2"/>
    <property type="match status" value="1"/>
</dbReference>
<gene>
    <name evidence="10" type="ORF">LOD99_16089</name>
</gene>
<dbReference type="Pfam" id="PF08418">
    <property type="entry name" value="Pol_alpha_B_N"/>
    <property type="match status" value="1"/>
</dbReference>
<evidence type="ECO:0000256" key="4">
    <source>
        <dbReference type="ARBA" id="ARBA00022705"/>
    </source>
</evidence>
<keyword evidence="4 6" id="KW-0235">DNA replication</keyword>
<evidence type="ECO:0000256" key="2">
    <source>
        <dbReference type="ARBA" id="ARBA00007299"/>
    </source>
</evidence>
<evidence type="ECO:0000256" key="1">
    <source>
        <dbReference type="ARBA" id="ARBA00004123"/>
    </source>
</evidence>
<feature type="domain" description="DNA polymerase alpha subunit B N-terminal" evidence="8">
    <location>
        <begin position="11"/>
        <end position="58"/>
    </location>
</feature>
<dbReference type="Gene3D" id="1.10.8.530">
    <property type="entry name" value="DNA polymerase alpha-primase, subunit B, N-terminal domain"/>
    <property type="match status" value="1"/>
</dbReference>
<comment type="subcellular location">
    <subcellularLocation>
        <location evidence="1 6">Nucleus</location>
    </subcellularLocation>
</comment>
<protein>
    <recommendedName>
        <fullName evidence="3 6">DNA polymerase alpha subunit B</fullName>
    </recommendedName>
</protein>
<dbReference type="Proteomes" id="UP001165289">
    <property type="component" value="Unassembled WGS sequence"/>
</dbReference>
<comment type="similarity">
    <text evidence="2 6">Belongs to the DNA polymerase alpha subunit B family.</text>
</comment>
<dbReference type="GO" id="GO:0003677">
    <property type="term" value="F:DNA binding"/>
    <property type="evidence" value="ECO:0007669"/>
    <property type="project" value="InterPro"/>
</dbReference>
<sequence>MSNTEVTTEDNVKEQLDSFDIKVSDPVVVSRIQETCNAIGIQADKFVDEWILYTLKVDSGDIKFVLTPDDLDTFLPVLKQSSSVALASSSKPVSIARVGTNRRQGEMVTAPEDLEMIEKYADEETKEKARKEISSMQSLITMDEREEGIPVFKHDPTEDTPYFARKNRGMIIATINEEHLPDQWKDASLTIKWYNSSPPTDRDPCMIELVSSHPAVKPLTAPYKYMDPKQAIDAQVMDEQADEMSELMAIELDIPEFDTLEVSGQDIWVSGRLASDFDNEDEHANSELKSASFAIVGTRETSARHRWAKLDISKLDKYSLFPGQIIAVRGYKNPDEKYFHVREIRTGVPPPIIGRPITTCPLIVYIIAGPYTSSKDLEYEPLNDFIKVINEAKPDLLIMMGPVVSEDNTALGTPELQCSYDELFRRQIEILLDATSKIGTKVVIIPSLKDIYHPPIFPQPPYPNLNLKENILKGANPAKIGTHSHLYPNPAQFDFNTIRFAVSSTDVIAHMVKKEVAVEMTDRFARILGHLFSQRKFYPLYPPSVEVNLEITKGIHLAINQRPHILVIPSQMKEFLRLEGPTLCVNPGRLVRGETGGSFCRLRLAEDGFSGQIIKI</sequence>
<keyword evidence="11" id="KW-1185">Reference proteome</keyword>
<dbReference type="InterPro" id="IPR043034">
    <property type="entry name" value="DNA_pol_alpha_B_N_sf"/>
</dbReference>
<dbReference type="PANTHER" id="PTHR23061:SF12">
    <property type="entry name" value="DNA POLYMERASE ALPHA SUBUNIT B"/>
    <property type="match status" value="1"/>
</dbReference>
<comment type="caution">
    <text evidence="10">The sequence shown here is derived from an EMBL/GenBank/DDBJ whole genome shotgun (WGS) entry which is preliminary data.</text>
</comment>
<reference evidence="10 11" key="1">
    <citation type="journal article" date="2023" name="BMC Biol.">
        <title>The compact genome of the sponge Oopsacas minuta (Hexactinellida) is lacking key metazoan core genes.</title>
        <authorList>
            <person name="Santini S."/>
            <person name="Schenkelaars Q."/>
            <person name="Jourda C."/>
            <person name="Duchesne M."/>
            <person name="Belahbib H."/>
            <person name="Rocher C."/>
            <person name="Selva M."/>
            <person name="Riesgo A."/>
            <person name="Vervoort M."/>
            <person name="Leys S.P."/>
            <person name="Kodjabachian L."/>
            <person name="Le Bivic A."/>
            <person name="Borchiellini C."/>
            <person name="Claverie J.M."/>
            <person name="Renard E."/>
        </authorList>
    </citation>
    <scope>NUCLEOTIDE SEQUENCE [LARGE SCALE GENOMIC DNA]</scope>
    <source>
        <strain evidence="10">SPO-2</strain>
    </source>
</reference>
<evidence type="ECO:0000313" key="10">
    <source>
        <dbReference type="EMBL" id="KAI6656786.1"/>
    </source>
</evidence>
<organism evidence="10 11">
    <name type="scientific">Oopsacas minuta</name>
    <dbReference type="NCBI Taxonomy" id="111878"/>
    <lineage>
        <taxon>Eukaryota</taxon>
        <taxon>Metazoa</taxon>
        <taxon>Porifera</taxon>
        <taxon>Hexactinellida</taxon>
        <taxon>Hexasterophora</taxon>
        <taxon>Lyssacinosida</taxon>
        <taxon>Leucopsacidae</taxon>
        <taxon>Oopsacas</taxon>
    </lineage>
</organism>
<evidence type="ECO:0000313" key="11">
    <source>
        <dbReference type="Proteomes" id="UP001165289"/>
    </source>
</evidence>
<evidence type="ECO:0000256" key="3">
    <source>
        <dbReference type="ARBA" id="ARBA00018596"/>
    </source>
</evidence>
<dbReference type="InterPro" id="IPR013627">
    <property type="entry name" value="Pol_alpha_B_N"/>
</dbReference>
<comment type="function">
    <text evidence="6">Accessory subunit of the DNA polymerase alpha complex (also known as the alpha DNA polymerase-primase complex) which plays an essential role in the initiation of DNA synthesis.</text>
</comment>
<evidence type="ECO:0000259" key="8">
    <source>
        <dbReference type="Pfam" id="PF08418"/>
    </source>
</evidence>